<proteinExistence type="inferred from homology"/>
<reference evidence="9" key="1">
    <citation type="submission" date="2012-07" db="EMBL/GenBank/DDBJ databases">
        <title>A Draft Genome for Bacillus alcalophilus strain ATCC 27647.</title>
        <authorList>
            <person name="Attie O."/>
            <person name="Jayaprakash A."/>
            <person name="Sachidanandam R."/>
            <person name="Shah H."/>
            <person name="Paulsen I."/>
            <person name="Morino M."/>
            <person name="Ito M."/>
            <person name="Krulwich T."/>
        </authorList>
    </citation>
    <scope>NUCLEOTIDE SEQUENCE</scope>
    <source>
        <strain evidence="9">ATCC 27647</strain>
    </source>
</reference>
<keyword evidence="4 7" id="KW-0812">Transmembrane</keyword>
<evidence type="ECO:0000256" key="7">
    <source>
        <dbReference type="RuleBase" id="RU363032"/>
    </source>
</evidence>
<dbReference type="SUPFAM" id="SSF161098">
    <property type="entry name" value="MetI-like"/>
    <property type="match status" value="1"/>
</dbReference>
<feature type="domain" description="ABC transmembrane type-1" evidence="8">
    <location>
        <begin position="77"/>
        <end position="261"/>
    </location>
</feature>
<feature type="transmembrane region" description="Helical" evidence="7">
    <location>
        <begin position="28"/>
        <end position="49"/>
    </location>
</feature>
<keyword evidence="5 7" id="KW-1133">Transmembrane helix</keyword>
<dbReference type="Pfam" id="PF00528">
    <property type="entry name" value="BPD_transp_1"/>
    <property type="match status" value="1"/>
</dbReference>
<feature type="transmembrane region" description="Helical" evidence="7">
    <location>
        <begin position="237"/>
        <end position="260"/>
    </location>
</feature>
<comment type="subcellular location">
    <subcellularLocation>
        <location evidence="1 7">Cell membrane</location>
        <topology evidence="1 7">Multi-pass membrane protein</topology>
    </subcellularLocation>
</comment>
<comment type="similarity">
    <text evidence="7">Belongs to the binding-protein-dependent transport system permease family.</text>
</comment>
<evidence type="ECO:0000256" key="4">
    <source>
        <dbReference type="ARBA" id="ARBA00022692"/>
    </source>
</evidence>
<keyword evidence="3" id="KW-1003">Cell membrane</keyword>
<dbReference type="EMBL" id="JALP01000401">
    <property type="protein sequence ID" value="THG88284.1"/>
    <property type="molecule type" value="Genomic_DNA"/>
</dbReference>
<protein>
    <submittedName>
        <fullName evidence="10">ABC transporter permease</fullName>
    </submittedName>
    <submittedName>
        <fullName evidence="9">Nitrate/sulfonate/taurine transporter</fullName>
    </submittedName>
</protein>
<evidence type="ECO:0000313" key="10">
    <source>
        <dbReference type="EMBL" id="THG88284.1"/>
    </source>
</evidence>
<feature type="transmembrane region" description="Helical" evidence="7">
    <location>
        <begin position="196"/>
        <end position="217"/>
    </location>
</feature>
<gene>
    <name evidence="10" type="ORF">AJ85_12640</name>
    <name evidence="9" type="ORF">BalcAV2902</name>
</gene>
<dbReference type="GO" id="GO:0055085">
    <property type="term" value="P:transmembrane transport"/>
    <property type="evidence" value="ECO:0007669"/>
    <property type="project" value="InterPro"/>
</dbReference>
<dbReference type="Proteomes" id="UP000297014">
    <property type="component" value="Unassembled WGS sequence"/>
</dbReference>
<feature type="transmembrane region" description="Helical" evidence="7">
    <location>
        <begin position="143"/>
        <end position="165"/>
    </location>
</feature>
<dbReference type="GO" id="GO:0005886">
    <property type="term" value="C:plasma membrane"/>
    <property type="evidence" value="ECO:0007669"/>
    <property type="project" value="UniProtKB-SubCell"/>
</dbReference>
<evidence type="ECO:0000313" key="11">
    <source>
        <dbReference type="Proteomes" id="UP000297014"/>
    </source>
</evidence>
<dbReference type="PANTHER" id="PTHR30151:SF20">
    <property type="entry name" value="ABC TRANSPORTER PERMEASE PROTEIN HI_0355-RELATED"/>
    <property type="match status" value="1"/>
</dbReference>
<reference evidence="10 11" key="2">
    <citation type="submission" date="2014-01" db="EMBL/GenBank/DDBJ databases">
        <title>Draft genome sequencing of Bacillus alcalophilus CGMCC 1.3604.</title>
        <authorList>
            <person name="Yang J."/>
            <person name="Diao L."/>
            <person name="Yang S."/>
        </authorList>
    </citation>
    <scope>NUCLEOTIDE SEQUENCE [LARGE SCALE GENOMIC DNA]</scope>
    <source>
        <strain evidence="10 11">CGMCC 1.3604</strain>
    </source>
</reference>
<name>J8Q770_ALKAL</name>
<dbReference type="PROSITE" id="PS50928">
    <property type="entry name" value="ABC_TM1"/>
    <property type="match status" value="1"/>
</dbReference>
<dbReference type="Gene3D" id="1.10.3720.10">
    <property type="entry name" value="MetI-like"/>
    <property type="match status" value="1"/>
</dbReference>
<dbReference type="CDD" id="cd06261">
    <property type="entry name" value="TM_PBP2"/>
    <property type="match status" value="1"/>
</dbReference>
<evidence type="ECO:0000256" key="3">
    <source>
        <dbReference type="ARBA" id="ARBA00022475"/>
    </source>
</evidence>
<organism evidence="9">
    <name type="scientific">Alkalihalobacillus alcalophilus ATCC 27647 = CGMCC 1.3604</name>
    <dbReference type="NCBI Taxonomy" id="1218173"/>
    <lineage>
        <taxon>Bacteria</taxon>
        <taxon>Bacillati</taxon>
        <taxon>Bacillota</taxon>
        <taxon>Bacilli</taxon>
        <taxon>Bacillales</taxon>
        <taxon>Bacillaceae</taxon>
        <taxon>Alkalihalobacillus</taxon>
    </lineage>
</organism>
<evidence type="ECO:0000256" key="6">
    <source>
        <dbReference type="ARBA" id="ARBA00023136"/>
    </source>
</evidence>
<accession>J8Q770</accession>
<keyword evidence="2 7" id="KW-0813">Transport</keyword>
<dbReference type="InterPro" id="IPR035906">
    <property type="entry name" value="MetI-like_sf"/>
</dbReference>
<feature type="transmembrane region" description="Helical" evidence="7">
    <location>
        <begin position="112"/>
        <end position="137"/>
    </location>
</feature>
<dbReference type="PANTHER" id="PTHR30151">
    <property type="entry name" value="ALKANE SULFONATE ABC TRANSPORTER-RELATED, MEMBRANE SUBUNIT"/>
    <property type="match status" value="1"/>
</dbReference>
<evidence type="ECO:0000256" key="5">
    <source>
        <dbReference type="ARBA" id="ARBA00022989"/>
    </source>
</evidence>
<dbReference type="EMBL" id="JX399439">
    <property type="protein sequence ID" value="AFV25862.1"/>
    <property type="molecule type" value="Genomic_DNA"/>
</dbReference>
<dbReference type="InterPro" id="IPR000515">
    <property type="entry name" value="MetI-like"/>
</dbReference>
<evidence type="ECO:0000259" key="8">
    <source>
        <dbReference type="PROSITE" id="PS50928"/>
    </source>
</evidence>
<dbReference type="AlphaFoldDB" id="J8Q770"/>
<keyword evidence="6 7" id="KW-0472">Membrane</keyword>
<evidence type="ECO:0000313" key="9">
    <source>
        <dbReference type="EMBL" id="AFV25862.1"/>
    </source>
</evidence>
<evidence type="ECO:0000256" key="2">
    <source>
        <dbReference type="ARBA" id="ARBA00022448"/>
    </source>
</evidence>
<feature type="transmembrane region" description="Helical" evidence="7">
    <location>
        <begin position="84"/>
        <end position="105"/>
    </location>
</feature>
<dbReference type="RefSeq" id="WP_003323434.1">
    <property type="nucleotide sequence ID" value="NZ_ALPT02000089.1"/>
</dbReference>
<evidence type="ECO:0000256" key="1">
    <source>
        <dbReference type="ARBA" id="ARBA00004651"/>
    </source>
</evidence>
<sequence>MQSTKIKMANMSQADTMIKKRKVQIPQFLWSVLTLIGLGLLWQVLTVLMDIPSYILPSPLEIISKFISDFSLIFSHSLTTLSEVLLGFGLSLLVGVPLAISIVYSRYLASSFYPIIIAIQCIPMVSVAPILVIWFGYGLATKVLLASLISFFPIVINSVVGFRSLDSDMHDLGRSIGISEWKIFYYLRLPNALPHLFGGFKVGITLAVVGAIVGEFVASERGLGYLQLTANNRLDTVMVFATLFALALLGMMLFFAVHLVERFVMPWYNATKAEGSK</sequence>